<organism evidence="5 6">
    <name type="scientific">Tetrahymena thermophila (strain SB210)</name>
    <dbReference type="NCBI Taxonomy" id="312017"/>
    <lineage>
        <taxon>Eukaryota</taxon>
        <taxon>Sar</taxon>
        <taxon>Alveolata</taxon>
        <taxon>Ciliophora</taxon>
        <taxon>Intramacronucleata</taxon>
        <taxon>Oligohymenophorea</taxon>
        <taxon>Hymenostomatida</taxon>
        <taxon>Tetrahymenina</taxon>
        <taxon>Tetrahymenidae</taxon>
        <taxon>Tetrahymena</taxon>
    </lineage>
</organism>
<dbReference type="KEGG" id="tet:TTHERM_00361460"/>
<dbReference type="PIRSF" id="PIRSF001221">
    <property type="entry name" value="Amidase_fungi"/>
    <property type="match status" value="1"/>
</dbReference>
<dbReference type="InterPro" id="IPR052096">
    <property type="entry name" value="Endocannabinoid_amidase"/>
</dbReference>
<dbReference type="Gene3D" id="3.90.1300.10">
    <property type="entry name" value="Amidase signature (AS) domain"/>
    <property type="match status" value="1"/>
</dbReference>
<dbReference type="InterPro" id="IPR023631">
    <property type="entry name" value="Amidase_dom"/>
</dbReference>
<reference evidence="6" key="1">
    <citation type="journal article" date="2006" name="PLoS Biol.">
        <title>Macronuclear genome sequence of the ciliate Tetrahymena thermophila, a model eukaryote.</title>
        <authorList>
            <person name="Eisen J.A."/>
            <person name="Coyne R.S."/>
            <person name="Wu M."/>
            <person name="Wu D."/>
            <person name="Thiagarajan M."/>
            <person name="Wortman J.R."/>
            <person name="Badger J.H."/>
            <person name="Ren Q."/>
            <person name="Amedeo P."/>
            <person name="Jones K.M."/>
            <person name="Tallon L.J."/>
            <person name="Delcher A.L."/>
            <person name="Salzberg S.L."/>
            <person name="Silva J.C."/>
            <person name="Haas B.J."/>
            <person name="Majoros W.H."/>
            <person name="Farzad M."/>
            <person name="Carlton J.M."/>
            <person name="Smith R.K. Jr."/>
            <person name="Garg J."/>
            <person name="Pearlman R.E."/>
            <person name="Karrer K.M."/>
            <person name="Sun L."/>
            <person name="Manning G."/>
            <person name="Elde N.C."/>
            <person name="Turkewitz A.P."/>
            <person name="Asai D.J."/>
            <person name="Wilkes D.E."/>
            <person name="Wang Y."/>
            <person name="Cai H."/>
            <person name="Collins K."/>
            <person name="Stewart B.A."/>
            <person name="Lee S.R."/>
            <person name="Wilamowska K."/>
            <person name="Weinberg Z."/>
            <person name="Ruzzo W.L."/>
            <person name="Wloga D."/>
            <person name="Gaertig J."/>
            <person name="Frankel J."/>
            <person name="Tsao C.-C."/>
            <person name="Gorovsky M.A."/>
            <person name="Keeling P.J."/>
            <person name="Waller R.F."/>
            <person name="Patron N.J."/>
            <person name="Cherry J.M."/>
            <person name="Stover N.A."/>
            <person name="Krieger C.J."/>
            <person name="del Toro C."/>
            <person name="Ryder H.F."/>
            <person name="Williamson S.C."/>
            <person name="Barbeau R.A."/>
            <person name="Hamilton E.P."/>
            <person name="Orias E."/>
        </authorList>
    </citation>
    <scope>NUCLEOTIDE SEQUENCE [LARGE SCALE GENOMIC DNA]</scope>
    <source>
        <strain evidence="6">SB210</strain>
    </source>
</reference>
<protein>
    <submittedName>
        <fullName evidence="5">Fatty-acid amide hydrolase</fullName>
    </submittedName>
</protein>
<dbReference type="PANTHER" id="PTHR45847:SF6">
    <property type="entry name" value="FATTY ACID AMIDE HYDROLASE"/>
    <property type="match status" value="1"/>
</dbReference>
<keyword evidence="2 5" id="KW-0378">Hydrolase</keyword>
<dbReference type="EMBL" id="GG662855">
    <property type="protein sequence ID" value="EAR87111.2"/>
    <property type="molecule type" value="Genomic_DNA"/>
</dbReference>
<gene>
    <name evidence="5" type="ORF">TTHERM_00361460</name>
</gene>
<dbReference type="HOGENOM" id="CLU_910550_0_0_1"/>
<dbReference type="InterPro" id="IPR036928">
    <property type="entry name" value="AS_sf"/>
</dbReference>
<evidence type="ECO:0000259" key="4">
    <source>
        <dbReference type="Pfam" id="PF01425"/>
    </source>
</evidence>
<dbReference type="PROSITE" id="PS00571">
    <property type="entry name" value="AMIDASES"/>
    <property type="match status" value="1"/>
</dbReference>
<dbReference type="RefSeq" id="XP_001007356.2">
    <property type="nucleotide sequence ID" value="XM_001007356.2"/>
</dbReference>
<evidence type="ECO:0000313" key="5">
    <source>
        <dbReference type="EMBL" id="EAR87111.2"/>
    </source>
</evidence>
<keyword evidence="6" id="KW-1185">Reference proteome</keyword>
<evidence type="ECO:0000256" key="1">
    <source>
        <dbReference type="ARBA" id="ARBA00009199"/>
    </source>
</evidence>
<evidence type="ECO:0000256" key="2">
    <source>
        <dbReference type="ARBA" id="ARBA00022801"/>
    </source>
</evidence>
<dbReference type="PANTHER" id="PTHR45847">
    <property type="entry name" value="FATTY ACID AMIDE HYDROLASE"/>
    <property type="match status" value="1"/>
</dbReference>
<proteinExistence type="inferred from homology"/>
<dbReference type="GeneID" id="7832738"/>
<feature type="active site" description="Charge relay system" evidence="3">
    <location>
        <position position="165"/>
    </location>
</feature>
<name>Q22PJ8_TETTS</name>
<evidence type="ECO:0000313" key="6">
    <source>
        <dbReference type="Proteomes" id="UP000009168"/>
    </source>
</evidence>
<dbReference type="GO" id="GO:0004040">
    <property type="term" value="F:amidase activity"/>
    <property type="evidence" value="ECO:0007669"/>
    <property type="project" value="TreeGrafter"/>
</dbReference>
<dbReference type="Pfam" id="PF01425">
    <property type="entry name" value="Amidase"/>
    <property type="match status" value="1"/>
</dbReference>
<dbReference type="GO" id="GO:0009062">
    <property type="term" value="P:fatty acid catabolic process"/>
    <property type="evidence" value="ECO:0007669"/>
    <property type="project" value="TreeGrafter"/>
</dbReference>
<dbReference type="STRING" id="312017.Q22PJ8"/>
<feature type="active site" description="Acyl-ester intermediate" evidence="3">
    <location>
        <position position="264"/>
    </location>
</feature>
<dbReference type="AlphaFoldDB" id="Q22PJ8"/>
<dbReference type="OrthoDB" id="421993at2759"/>
<evidence type="ECO:0000256" key="3">
    <source>
        <dbReference type="PIRSR" id="PIRSR001221-1"/>
    </source>
</evidence>
<dbReference type="GO" id="GO:0017064">
    <property type="term" value="F:fatty acid amide hydrolase activity"/>
    <property type="evidence" value="ECO:0007669"/>
    <property type="project" value="TreeGrafter"/>
</dbReference>
<dbReference type="eggNOG" id="KOG1212">
    <property type="taxonomic scope" value="Eukaryota"/>
</dbReference>
<dbReference type="Proteomes" id="UP000009168">
    <property type="component" value="Unassembled WGS sequence"/>
</dbReference>
<dbReference type="SUPFAM" id="SSF75304">
    <property type="entry name" value="Amidase signature (AS) enzymes"/>
    <property type="match status" value="1"/>
</dbReference>
<dbReference type="InterPro" id="IPR020556">
    <property type="entry name" value="Amidase_CS"/>
</dbReference>
<dbReference type="InParanoid" id="Q22PJ8"/>
<comment type="similarity">
    <text evidence="1">Belongs to the amidase family.</text>
</comment>
<sequence>MSLVQNHTSLFPSFSTSSLSLRKVVGICALCYGVSQGVSWLMSLKRKRIAQKIHNDSLEFRKNHKAKIMSTKIGSTNLSKEKIEEILNASVVQLKEMLKNNEVTCEDLVNIFTERAITIGIDLELLTDVNYQEAITLAKQYDQMIKENPSIVDKKPLFGIPISIKDCIDQKGFPSSIGVYNRVHAIKDKEGLIMHLIRESGAIPFIRTNVPQFAFSYESQNKLYGKVKNPWDVKKMSGGSSGGEAAAIAARVSPIGLGTDIAGSIRTPSGMTGIYGFKPTSGRIPIQGGTYYSPILAGKTIIRTTSGPMGKSVEDLVLLMKAVTNVEYIQNLPPSLQDIYEVIKPFDEKSYNDHNTKLRIGYYKTLSYFDSTLCNQRAVEEAAEALRKAGHEVIEIDFPFAKELTKHFYIHSSCDQIEGYQEIIGDEDFGEEFTNVVNCSKWSKVKRAGICKLLRLLGENRVADTVEWGYKLSAPEYLRNCDSILKYRQKVISFFQEHKIQAIISPCFSHPAVAHDMFRESTINSIYNLIWNVVNFPSGVVPVTQVRKDEQHYTNSRVKDKFSKLLDSRMRQNTEGMPVGVQITCLPHRDELCLNVMKQLDDQIQFYQNHSFPM</sequence>
<feature type="active site" description="Charge relay system" evidence="3">
    <location>
        <position position="240"/>
    </location>
</feature>
<accession>Q22PJ8</accession>
<feature type="domain" description="Amidase" evidence="4">
    <location>
        <begin position="108"/>
        <end position="594"/>
    </location>
</feature>